<dbReference type="SUPFAM" id="SSF51735">
    <property type="entry name" value="NAD(P)-binding Rossmann-fold domains"/>
    <property type="match status" value="1"/>
</dbReference>
<dbReference type="InterPro" id="IPR057326">
    <property type="entry name" value="KR_dom"/>
</dbReference>
<reference evidence="4 5" key="1">
    <citation type="submission" date="2018-10" db="EMBL/GenBank/DDBJ databases">
        <authorList>
            <person name="Li J."/>
        </authorList>
    </citation>
    <scope>NUCLEOTIDE SEQUENCE [LARGE SCALE GENOMIC DNA]</scope>
    <source>
        <strain evidence="4 5">JCM 11654</strain>
    </source>
</reference>
<dbReference type="Pfam" id="PF13561">
    <property type="entry name" value="adh_short_C2"/>
    <property type="match status" value="1"/>
</dbReference>
<dbReference type="AlphaFoldDB" id="A0A3L7AUA7"/>
<dbReference type="RefSeq" id="WP_121687713.1">
    <property type="nucleotide sequence ID" value="NZ_RCUY01000002.1"/>
</dbReference>
<dbReference type="InterPro" id="IPR020904">
    <property type="entry name" value="Sc_DH/Rdtase_CS"/>
</dbReference>
<dbReference type="InterPro" id="IPR036291">
    <property type="entry name" value="NAD(P)-bd_dom_sf"/>
</dbReference>
<dbReference type="GO" id="GO:0016491">
    <property type="term" value="F:oxidoreductase activity"/>
    <property type="evidence" value="ECO:0007669"/>
    <property type="project" value="UniProtKB-KW"/>
</dbReference>
<dbReference type="FunFam" id="3.40.50.720:FF:000084">
    <property type="entry name" value="Short-chain dehydrogenase reductase"/>
    <property type="match status" value="1"/>
</dbReference>
<dbReference type="Proteomes" id="UP000269438">
    <property type="component" value="Unassembled WGS sequence"/>
</dbReference>
<name>A0A3L7AUA7_9MICO</name>
<dbReference type="EMBL" id="RCUY01000002">
    <property type="protein sequence ID" value="RLP84103.1"/>
    <property type="molecule type" value="Genomic_DNA"/>
</dbReference>
<evidence type="ECO:0000259" key="3">
    <source>
        <dbReference type="SMART" id="SM00822"/>
    </source>
</evidence>
<dbReference type="Gene3D" id="3.40.50.720">
    <property type="entry name" value="NAD(P)-binding Rossmann-like Domain"/>
    <property type="match status" value="1"/>
</dbReference>
<dbReference type="CDD" id="cd05233">
    <property type="entry name" value="SDR_c"/>
    <property type="match status" value="1"/>
</dbReference>
<proteinExistence type="inferred from homology"/>
<dbReference type="PROSITE" id="PS00061">
    <property type="entry name" value="ADH_SHORT"/>
    <property type="match status" value="1"/>
</dbReference>
<accession>A0A3L7AUA7</accession>
<comment type="similarity">
    <text evidence="1">Belongs to the short-chain dehydrogenases/reductases (SDR) family.</text>
</comment>
<dbReference type="InterPro" id="IPR002347">
    <property type="entry name" value="SDR_fam"/>
</dbReference>
<dbReference type="SMART" id="SM00822">
    <property type="entry name" value="PKS_KR"/>
    <property type="match status" value="1"/>
</dbReference>
<evidence type="ECO:0000313" key="4">
    <source>
        <dbReference type="EMBL" id="RLP84103.1"/>
    </source>
</evidence>
<feature type="domain" description="Ketoreductase" evidence="3">
    <location>
        <begin position="6"/>
        <end position="171"/>
    </location>
</feature>
<organism evidence="4 5">
    <name type="scientific">Mycetocola lacteus</name>
    <dbReference type="NCBI Taxonomy" id="76637"/>
    <lineage>
        <taxon>Bacteria</taxon>
        <taxon>Bacillati</taxon>
        <taxon>Actinomycetota</taxon>
        <taxon>Actinomycetes</taxon>
        <taxon>Micrococcales</taxon>
        <taxon>Microbacteriaceae</taxon>
        <taxon>Mycetocola</taxon>
    </lineage>
</organism>
<keyword evidence="5" id="KW-1185">Reference proteome</keyword>
<dbReference type="PANTHER" id="PTHR43639">
    <property type="entry name" value="OXIDOREDUCTASE, SHORT-CHAIN DEHYDROGENASE/REDUCTASE FAMILY (AFU_ORTHOLOGUE AFUA_5G02870)"/>
    <property type="match status" value="1"/>
</dbReference>
<comment type="caution">
    <text evidence="4">The sequence shown here is derived from an EMBL/GenBank/DDBJ whole genome shotgun (WGS) entry which is preliminary data.</text>
</comment>
<dbReference type="OrthoDB" id="517007at2"/>
<keyword evidence="2" id="KW-0560">Oxidoreductase</keyword>
<dbReference type="PRINTS" id="PR00081">
    <property type="entry name" value="GDHRDH"/>
</dbReference>
<protein>
    <submittedName>
        <fullName evidence="4">SDR family oxidoreductase</fullName>
    </submittedName>
</protein>
<evidence type="ECO:0000256" key="2">
    <source>
        <dbReference type="ARBA" id="ARBA00023002"/>
    </source>
</evidence>
<gene>
    <name evidence="4" type="ORF">D9V34_04730</name>
</gene>
<sequence length="247" mass="25892">MKLDGKVAIITGGAGGIGRGLTRVFVREGARVLFVDTNREAGLALEAELGERAVFHHRDLSTEGAAEAIREAALIAFGRLDVLVNNANRSTPAPLLDTTPEIWAQAFGSSFTPTQRLMMVCHDLLAESGGSIINFASGAGLTGSPTQGAYAAAKEAIRGVSRVAANEWGPEGIRVNVVCPYALTEGVKWWTENYPEQAAAALASVPLGRIGDVEADIAPAVVFLAGDDSRYITGQTLMIDGGGLMVR</sequence>
<evidence type="ECO:0000313" key="5">
    <source>
        <dbReference type="Proteomes" id="UP000269438"/>
    </source>
</evidence>
<evidence type="ECO:0000256" key="1">
    <source>
        <dbReference type="ARBA" id="ARBA00006484"/>
    </source>
</evidence>
<dbReference type="PANTHER" id="PTHR43639:SF1">
    <property type="entry name" value="SHORT-CHAIN DEHYDROGENASE_REDUCTASE FAMILY PROTEIN"/>
    <property type="match status" value="1"/>
</dbReference>
<dbReference type="PRINTS" id="PR00080">
    <property type="entry name" value="SDRFAMILY"/>
</dbReference>